<dbReference type="AlphaFoldDB" id="Q977A8"/>
<dbReference type="PATRIC" id="fig|273063.9.peg.52"/>
<evidence type="ECO:0008006" key="3">
    <source>
        <dbReference type="Google" id="ProtNLM"/>
    </source>
</evidence>
<dbReference type="GeneID" id="1457910"/>
<evidence type="ECO:0000313" key="1">
    <source>
        <dbReference type="EMBL" id="BAB64986.1"/>
    </source>
</evidence>
<keyword evidence="2" id="KW-1185">Reference proteome</keyword>
<dbReference type="SUPFAM" id="SSF88723">
    <property type="entry name" value="PIN domain-like"/>
    <property type="match status" value="1"/>
</dbReference>
<name>Q977A8_SULTO</name>
<dbReference type="InterPro" id="IPR029060">
    <property type="entry name" value="PIN-like_dom_sf"/>
</dbReference>
<organism evidence="1 2">
    <name type="scientific">Sulfurisphaera tokodaii (strain DSM 16993 / JCM 10545 / NBRC 100140 / 7)</name>
    <name type="common">Sulfolobus tokodaii</name>
    <dbReference type="NCBI Taxonomy" id="273063"/>
    <lineage>
        <taxon>Archaea</taxon>
        <taxon>Thermoproteota</taxon>
        <taxon>Thermoprotei</taxon>
        <taxon>Sulfolobales</taxon>
        <taxon>Sulfolobaceae</taxon>
        <taxon>Sulfurisphaera</taxon>
    </lineage>
</organism>
<dbReference type="eggNOG" id="arCOG06103">
    <property type="taxonomic scope" value="Archaea"/>
</dbReference>
<accession>Q977A8</accession>
<gene>
    <name evidence="1" type="primary">ST0035</name>
    <name evidence="1" type="ordered locus">STK_00350</name>
</gene>
<reference evidence="2" key="1">
    <citation type="journal article" date="2001" name="DNA Res.">
        <title>Complete genome sequence of an aerobic thermoacidophilic Crenarchaeon, Sulfolobus tokodaii strain7.</title>
        <authorList>
            <person name="Kawarabayasi Y."/>
            <person name="Hino Y."/>
            <person name="Horikawa H."/>
            <person name="Jin-no K."/>
            <person name="Takahashi M."/>
            <person name="Sekine M."/>
            <person name="Baba S."/>
            <person name="Ankai A."/>
            <person name="Kosugi H."/>
            <person name="Hosoyama A."/>
            <person name="Fukui S."/>
            <person name="Nagai Y."/>
            <person name="Nishijima K."/>
            <person name="Otsuka R."/>
            <person name="Nakazawa H."/>
            <person name="Takamiya M."/>
            <person name="Kato Y."/>
            <person name="Yoshizawa T."/>
            <person name="Tanaka T."/>
            <person name="Kudoh Y."/>
            <person name="Yamazaki J."/>
            <person name="Kushida N."/>
            <person name="Oguchi A."/>
            <person name="Aoki K."/>
            <person name="Masuda S."/>
            <person name="Yanagii M."/>
            <person name="Nishimura M."/>
            <person name="Yamagishi A."/>
            <person name="Oshima T."/>
            <person name="Kikuchi H."/>
        </authorList>
    </citation>
    <scope>NUCLEOTIDE SEQUENCE [LARGE SCALE GENOMIC DNA]</scope>
    <source>
        <strain evidence="2">DSM 16993 / JCM 10545 / NBRC 100140 / 7</strain>
    </source>
</reference>
<dbReference type="RefSeq" id="WP_010977968.1">
    <property type="nucleotide sequence ID" value="NC_003106.2"/>
</dbReference>
<dbReference type="KEGG" id="sto:STK_00350"/>
<dbReference type="OrthoDB" id="46262at2157"/>
<dbReference type="EMBL" id="BA000023">
    <property type="protein sequence ID" value="BAB64986.1"/>
    <property type="molecule type" value="Genomic_DNA"/>
</dbReference>
<evidence type="ECO:0000313" key="2">
    <source>
        <dbReference type="Proteomes" id="UP000001015"/>
    </source>
</evidence>
<protein>
    <recommendedName>
        <fullName evidence="3">PIN domain-containing protein</fullName>
    </recommendedName>
</protein>
<sequence>MICTVIPINRSDFTFESSFSSIVRTYELFRPEKYVIIHAKFNSVHLEKLKYLFEKLKEKGKKIEMVSTESISDFNSFKNIIDEKTKECEKVYLVPTSGANIIAVFLALLSKENQRYQLVNYIFSFGPWTHFYYPFVPRDLEVAYTLEGKITNKPSLDLNLDPYLERNEFVRNIQMFALKINKKFDSCREMSLKVNGVDILRTWSVNYHETVKLLNKHVFSNEDVSEALLKLSGAYDILVEGKKLEEVSYGRTVVIDTNLIYFGIHTHEIRDLAIPYCADDEILRSVNKKDNPISYIIFYVYQALLQRSKIIPSKLTICDVAIPKIEPDLIKGALVITNDKNAFERWKELSLRSYAEVEYAELDKSNRRNSFAEVTSVIFNMVSLLKLMHEKIPQSYKNSMLKLDIVEICCNKTWCIDVLKANKSDDQKTT</sequence>
<dbReference type="Proteomes" id="UP000001015">
    <property type="component" value="Chromosome"/>
</dbReference>
<proteinExistence type="predicted"/>